<dbReference type="RefSeq" id="WP_341693984.1">
    <property type="nucleotide sequence ID" value="NZ_JBBYHS010000016.1"/>
</dbReference>
<comment type="caution">
    <text evidence="1">The sequence shown here is derived from an EMBL/GenBank/DDBJ whole genome shotgun (WGS) entry which is preliminary data.</text>
</comment>
<evidence type="ECO:0000313" key="1">
    <source>
        <dbReference type="EMBL" id="MEL1255240.1"/>
    </source>
</evidence>
<proteinExistence type="predicted"/>
<sequence>MKSQTPKEKLKFSEVFISDIKILKDIFNQVTDANSVDQKSFGVPFLLAKKKDKIIAFASLIVDKNNKISFVVYHNGIHDDDKTDFNQYASNFLKKKKEATFNNAELLIKNAARITQWLNF</sequence>
<evidence type="ECO:0008006" key="3">
    <source>
        <dbReference type="Google" id="ProtNLM"/>
    </source>
</evidence>
<accession>A0ABU9IS04</accession>
<protein>
    <recommendedName>
        <fullName evidence="3">YdhG-like domain-containing protein</fullName>
    </recommendedName>
</protein>
<name>A0ABU9IS04_9FLAO</name>
<keyword evidence="2" id="KW-1185">Reference proteome</keyword>
<dbReference type="EMBL" id="JBBYHS010000016">
    <property type="protein sequence ID" value="MEL1255240.1"/>
    <property type="molecule type" value="Genomic_DNA"/>
</dbReference>
<reference evidence="1 2" key="1">
    <citation type="submission" date="2024-04" db="EMBL/GenBank/DDBJ databases">
        <title>Flavobacterium sp. DGU38 16S ribosomal RNA gene Genome sequencing and assembly.</title>
        <authorList>
            <person name="Park S."/>
        </authorList>
    </citation>
    <scope>NUCLEOTIDE SEQUENCE [LARGE SCALE GENOMIC DNA]</scope>
    <source>
        <strain evidence="1 2">DGU38</strain>
    </source>
</reference>
<gene>
    <name evidence="1" type="ORF">AAEO57_15735</name>
</gene>
<organism evidence="1 2">
    <name type="scientific">Flavobacterium calami</name>
    <dbReference type="NCBI Taxonomy" id="3139144"/>
    <lineage>
        <taxon>Bacteria</taxon>
        <taxon>Pseudomonadati</taxon>
        <taxon>Bacteroidota</taxon>
        <taxon>Flavobacteriia</taxon>
        <taxon>Flavobacteriales</taxon>
        <taxon>Flavobacteriaceae</taxon>
        <taxon>Flavobacterium</taxon>
    </lineage>
</organism>
<dbReference type="Proteomes" id="UP001485226">
    <property type="component" value="Unassembled WGS sequence"/>
</dbReference>
<evidence type="ECO:0000313" key="2">
    <source>
        <dbReference type="Proteomes" id="UP001485226"/>
    </source>
</evidence>